<dbReference type="AlphaFoldDB" id="A0A1V9Y0B6"/>
<proteinExistence type="predicted"/>
<dbReference type="PANTHER" id="PTHR33964:SF1">
    <property type="entry name" value="RE45066P"/>
    <property type="match status" value="1"/>
</dbReference>
<organism evidence="2 3">
    <name type="scientific">Tropilaelaps mercedesae</name>
    <dbReference type="NCBI Taxonomy" id="418985"/>
    <lineage>
        <taxon>Eukaryota</taxon>
        <taxon>Metazoa</taxon>
        <taxon>Ecdysozoa</taxon>
        <taxon>Arthropoda</taxon>
        <taxon>Chelicerata</taxon>
        <taxon>Arachnida</taxon>
        <taxon>Acari</taxon>
        <taxon>Parasitiformes</taxon>
        <taxon>Mesostigmata</taxon>
        <taxon>Gamasina</taxon>
        <taxon>Dermanyssoidea</taxon>
        <taxon>Laelapidae</taxon>
        <taxon>Tropilaelaps</taxon>
    </lineage>
</organism>
<accession>A0A1V9Y0B6</accession>
<dbReference type="Proteomes" id="UP000192247">
    <property type="component" value="Unassembled WGS sequence"/>
</dbReference>
<sequence>MSLFSVCIVVTATLVANLSSHVSANSCHLRELDLCAATALSVNKIPVTLAEVDSCCALGKDAKQCVDTFLQRCATPLQREIIGFITEGAVRTAERFCTKGDAIQTQYLDNAVCLAKAQPETKMCFDDVRAGLERLETVNIEDRITTACCIVTRYNKCVIGIVETICGENIIDYGLLVARMISGNTVNELCQGFDSNPICKNLLPAPGTKATGTSKSIASKLLNAYASM</sequence>
<feature type="chain" id="PRO_5011986228" description="24 kDa family member" evidence="1">
    <location>
        <begin position="25"/>
        <end position="228"/>
    </location>
</feature>
<evidence type="ECO:0008006" key="4">
    <source>
        <dbReference type="Google" id="ProtNLM"/>
    </source>
</evidence>
<keyword evidence="1" id="KW-0732">Signal</keyword>
<dbReference type="InParanoid" id="A0A1V9Y0B6"/>
<dbReference type="STRING" id="418985.A0A1V9Y0B6"/>
<feature type="signal peptide" evidence="1">
    <location>
        <begin position="1"/>
        <end position="24"/>
    </location>
</feature>
<evidence type="ECO:0000256" key="1">
    <source>
        <dbReference type="SAM" id="SignalP"/>
    </source>
</evidence>
<reference evidence="2 3" key="1">
    <citation type="journal article" date="2017" name="Gigascience">
        <title>Draft genome of the honey bee ectoparasitic mite, Tropilaelaps mercedesae, is shaped by the parasitic life history.</title>
        <authorList>
            <person name="Dong X."/>
            <person name="Armstrong S.D."/>
            <person name="Xia D."/>
            <person name="Makepeace B.L."/>
            <person name="Darby A.C."/>
            <person name="Kadowaki T."/>
        </authorList>
    </citation>
    <scope>NUCLEOTIDE SEQUENCE [LARGE SCALE GENOMIC DNA]</scope>
    <source>
        <strain evidence="2">Wuxi-XJTLU</strain>
    </source>
</reference>
<name>A0A1V9Y0B6_9ACAR</name>
<evidence type="ECO:0000313" key="3">
    <source>
        <dbReference type="Proteomes" id="UP000192247"/>
    </source>
</evidence>
<comment type="caution">
    <text evidence="2">The sequence shown here is derived from an EMBL/GenBank/DDBJ whole genome shotgun (WGS) entry which is preliminary data.</text>
</comment>
<keyword evidence="3" id="KW-1185">Reference proteome</keyword>
<protein>
    <recommendedName>
        <fullName evidence="4">24 kDa family member</fullName>
    </recommendedName>
</protein>
<gene>
    <name evidence="2" type="ORF">BIW11_00194</name>
</gene>
<dbReference type="PANTHER" id="PTHR33964">
    <property type="entry name" value="RE45066P-RELATED"/>
    <property type="match status" value="1"/>
</dbReference>
<dbReference type="EMBL" id="MNPL01001448">
    <property type="protein sequence ID" value="OQR79140.1"/>
    <property type="molecule type" value="Genomic_DNA"/>
</dbReference>
<evidence type="ECO:0000313" key="2">
    <source>
        <dbReference type="EMBL" id="OQR79140.1"/>
    </source>
</evidence>
<dbReference type="OrthoDB" id="10051804at2759"/>